<keyword evidence="4" id="KW-0804">Transcription</keyword>
<evidence type="ECO:0000256" key="4">
    <source>
        <dbReference type="ARBA" id="ARBA00023163"/>
    </source>
</evidence>
<evidence type="ECO:0000256" key="6">
    <source>
        <dbReference type="SAM" id="MobiDB-lite"/>
    </source>
</evidence>
<evidence type="ECO:0000256" key="5">
    <source>
        <dbReference type="ARBA" id="ARBA00023242"/>
    </source>
</evidence>
<keyword evidence="2" id="KW-0805">Transcription regulation</keyword>
<comment type="subcellular location">
    <subcellularLocation>
        <location evidence="1">Nucleus</location>
    </subcellularLocation>
</comment>
<feature type="region of interest" description="Disordered" evidence="6">
    <location>
        <begin position="370"/>
        <end position="396"/>
    </location>
</feature>
<dbReference type="EMBL" id="MLFT02000003">
    <property type="protein sequence ID" value="PHT53742.1"/>
    <property type="molecule type" value="Genomic_DNA"/>
</dbReference>
<keyword evidence="5" id="KW-0539">Nucleus</keyword>
<comment type="caution">
    <text evidence="8">The sequence shown here is derived from an EMBL/GenBank/DDBJ whole genome shotgun (WGS) entry which is preliminary data.</text>
</comment>
<dbReference type="GO" id="GO:0005634">
    <property type="term" value="C:nucleus"/>
    <property type="evidence" value="ECO:0007669"/>
    <property type="project" value="UniProtKB-SubCell"/>
</dbReference>
<evidence type="ECO:0000256" key="2">
    <source>
        <dbReference type="ARBA" id="ARBA00023015"/>
    </source>
</evidence>
<dbReference type="CDD" id="cd10017">
    <property type="entry name" value="B3_DNA"/>
    <property type="match status" value="2"/>
</dbReference>
<dbReference type="OrthoDB" id="635132at2759"/>
<dbReference type="PROSITE" id="PS50863">
    <property type="entry name" value="B3"/>
    <property type="match status" value="2"/>
</dbReference>
<organism evidence="8 9">
    <name type="scientific">Capsicum baccatum</name>
    <name type="common">Peruvian pepper</name>
    <dbReference type="NCBI Taxonomy" id="33114"/>
    <lineage>
        <taxon>Eukaryota</taxon>
        <taxon>Viridiplantae</taxon>
        <taxon>Streptophyta</taxon>
        <taxon>Embryophyta</taxon>
        <taxon>Tracheophyta</taxon>
        <taxon>Spermatophyta</taxon>
        <taxon>Magnoliopsida</taxon>
        <taxon>eudicotyledons</taxon>
        <taxon>Gunneridae</taxon>
        <taxon>Pentapetalae</taxon>
        <taxon>asterids</taxon>
        <taxon>lamiids</taxon>
        <taxon>Solanales</taxon>
        <taxon>Solanaceae</taxon>
        <taxon>Solanoideae</taxon>
        <taxon>Capsiceae</taxon>
        <taxon>Capsicum</taxon>
    </lineage>
</organism>
<name>A0A2G2X897_CAPBA</name>
<reference evidence="9" key="2">
    <citation type="journal article" date="2017" name="J. Anim. Genet.">
        <title>Multiple reference genome sequences of hot pepper reveal the massive evolution of plant disease resistance genes by retroduplication.</title>
        <authorList>
            <person name="Kim S."/>
            <person name="Park J."/>
            <person name="Yeom S.-I."/>
            <person name="Kim Y.-M."/>
            <person name="Seo E."/>
            <person name="Kim K.-T."/>
            <person name="Kim M.-S."/>
            <person name="Lee J.M."/>
            <person name="Cheong K."/>
            <person name="Shin H.-S."/>
            <person name="Kim S.-B."/>
            <person name="Han K."/>
            <person name="Lee J."/>
            <person name="Park M."/>
            <person name="Lee H.-A."/>
            <person name="Lee H.-Y."/>
            <person name="Lee Y."/>
            <person name="Oh S."/>
            <person name="Lee J.H."/>
            <person name="Choi E."/>
            <person name="Choi E."/>
            <person name="Lee S.E."/>
            <person name="Jeon J."/>
            <person name="Kim H."/>
            <person name="Choi G."/>
            <person name="Song H."/>
            <person name="Lee J."/>
            <person name="Lee S.-C."/>
            <person name="Kwon J.-K."/>
            <person name="Lee H.-Y."/>
            <person name="Koo N."/>
            <person name="Hong Y."/>
            <person name="Kim R.W."/>
            <person name="Kang W.-H."/>
            <person name="Huh J.H."/>
            <person name="Kang B.-C."/>
            <person name="Yang T.-J."/>
            <person name="Lee Y.-H."/>
            <person name="Bennetzen J.L."/>
            <person name="Choi D."/>
        </authorList>
    </citation>
    <scope>NUCLEOTIDE SEQUENCE [LARGE SCALE GENOMIC DNA]</scope>
    <source>
        <strain evidence="9">cv. PBC81</strain>
    </source>
</reference>
<dbReference type="InterPro" id="IPR015300">
    <property type="entry name" value="DNA-bd_pseudobarrel_sf"/>
</dbReference>
<dbReference type="InterPro" id="IPR003340">
    <property type="entry name" value="B3_DNA-bd"/>
</dbReference>
<reference evidence="8 9" key="1">
    <citation type="journal article" date="2017" name="Genome Biol.">
        <title>New reference genome sequences of hot pepper reveal the massive evolution of plant disease-resistance genes by retroduplication.</title>
        <authorList>
            <person name="Kim S."/>
            <person name="Park J."/>
            <person name="Yeom S.I."/>
            <person name="Kim Y.M."/>
            <person name="Seo E."/>
            <person name="Kim K.T."/>
            <person name="Kim M.S."/>
            <person name="Lee J.M."/>
            <person name="Cheong K."/>
            <person name="Shin H.S."/>
            <person name="Kim S.B."/>
            <person name="Han K."/>
            <person name="Lee J."/>
            <person name="Park M."/>
            <person name="Lee H.A."/>
            <person name="Lee H.Y."/>
            <person name="Lee Y."/>
            <person name="Oh S."/>
            <person name="Lee J.H."/>
            <person name="Choi E."/>
            <person name="Choi E."/>
            <person name="Lee S.E."/>
            <person name="Jeon J."/>
            <person name="Kim H."/>
            <person name="Choi G."/>
            <person name="Song H."/>
            <person name="Lee J."/>
            <person name="Lee S.C."/>
            <person name="Kwon J.K."/>
            <person name="Lee H.Y."/>
            <person name="Koo N."/>
            <person name="Hong Y."/>
            <person name="Kim R.W."/>
            <person name="Kang W.H."/>
            <person name="Huh J.H."/>
            <person name="Kang B.C."/>
            <person name="Yang T.J."/>
            <person name="Lee Y.H."/>
            <person name="Bennetzen J.L."/>
            <person name="Choi D."/>
        </authorList>
    </citation>
    <scope>NUCLEOTIDE SEQUENCE [LARGE SCALE GENOMIC DNA]</scope>
    <source>
        <strain evidence="9">cv. PBC81</strain>
    </source>
</reference>
<feature type="domain" description="TF-B3" evidence="7">
    <location>
        <begin position="506"/>
        <end position="601"/>
    </location>
</feature>
<accession>A0A2G2X897</accession>
<dbReference type="InterPro" id="IPR050655">
    <property type="entry name" value="Plant_B3_domain"/>
</dbReference>
<dbReference type="STRING" id="33114.A0A2G2X897"/>
<evidence type="ECO:0000256" key="1">
    <source>
        <dbReference type="ARBA" id="ARBA00004123"/>
    </source>
</evidence>
<keyword evidence="3" id="KW-0238">DNA-binding</keyword>
<evidence type="ECO:0000313" key="9">
    <source>
        <dbReference type="Proteomes" id="UP000224567"/>
    </source>
</evidence>
<dbReference type="GO" id="GO:0003677">
    <property type="term" value="F:DNA binding"/>
    <property type="evidence" value="ECO:0007669"/>
    <property type="project" value="UniProtKB-KW"/>
</dbReference>
<dbReference type="AlphaFoldDB" id="A0A2G2X897"/>
<feature type="region of interest" description="Disordered" evidence="6">
    <location>
        <begin position="427"/>
        <end position="446"/>
    </location>
</feature>
<dbReference type="PANTHER" id="PTHR31920">
    <property type="entry name" value="B3 DOMAIN-CONTAINING"/>
    <property type="match status" value="1"/>
</dbReference>
<dbReference type="Proteomes" id="UP000224567">
    <property type="component" value="Unassembled WGS sequence"/>
</dbReference>
<evidence type="ECO:0000313" key="8">
    <source>
        <dbReference type="EMBL" id="PHT53742.1"/>
    </source>
</evidence>
<feature type="domain" description="TF-B3" evidence="7">
    <location>
        <begin position="24"/>
        <end position="117"/>
    </location>
</feature>
<dbReference type="Gene3D" id="2.40.330.10">
    <property type="entry name" value="DNA-binding pseudobarrel domain"/>
    <property type="match status" value="2"/>
</dbReference>
<keyword evidence="9" id="KW-1185">Reference proteome</keyword>
<dbReference type="SMART" id="SM01019">
    <property type="entry name" value="B3"/>
    <property type="match status" value="2"/>
</dbReference>
<dbReference type="Pfam" id="PF02362">
    <property type="entry name" value="B3"/>
    <property type="match status" value="2"/>
</dbReference>
<evidence type="ECO:0000256" key="3">
    <source>
        <dbReference type="ARBA" id="ARBA00023125"/>
    </source>
</evidence>
<gene>
    <name evidence="8" type="ORF">CQW23_08204</name>
</gene>
<dbReference type="PANTHER" id="PTHR31920:SF112">
    <property type="entry name" value="TF-B3 DOMAIN-CONTAINING PROTEIN"/>
    <property type="match status" value="1"/>
</dbReference>
<evidence type="ECO:0000259" key="7">
    <source>
        <dbReference type="PROSITE" id="PS50863"/>
    </source>
</evidence>
<protein>
    <recommendedName>
        <fullName evidence="7">TF-B3 domain-containing protein</fullName>
    </recommendedName>
</protein>
<sequence length="601" mass="67289">MERENKACDGCKNDCRLIHGKGVLSFFKVMIDKSFLKVLYFPPKFARSVSHLTDQKTYLEDSSGRRWMVRVCKHDGSLAIKQGWPEFSSEHGLKVGEFLVFHYVPGKHFIVQIFGTSACEKIKFCSDIGKGRKRARAYPEATNAVELLQTTAIDSVKKKSKLSAALESEKATYKPNIASFAGNVDTNTEKGRSVHSAIHVDESFRVIDRNAQYDQTTTVGSVKKKSKLSAALESEMVTNKPNIANFAVNVDTDTEKGRSVHSAIHVDESFRVIDINAQYDQTTAVGSVKQKSKLSAALESEKVMYKPNNANFAVNADTDTEKGRSVHSPIHVDESFCVIDRNAQYDQEDDRLCLHLSSFEMPAIKPLAEGISSPLKGDNGNDNHVETNSRSQTKPNLNFENKKLKSEASLSQLEAGITATNMVSRPAEDFPPLAEDIPPRGPKYRNSKEAFQFPREARVVKKEIEDVPTEAFFPARAIHGGEYANGNQKVIKSEPADSGDAPSLNAVNYSCLLEIDGRDFLELPESWRKHLPKKAKQGRMIIFLRGPDKRIWPVFYHSRSRFNVLTFGWKQVVAAYGLNPGNECLFQLVDQRECIFDVRKI</sequence>
<proteinExistence type="predicted"/>
<dbReference type="SUPFAM" id="SSF101936">
    <property type="entry name" value="DNA-binding pseudobarrel domain"/>
    <property type="match status" value="2"/>
</dbReference>